<dbReference type="EMBL" id="CP003364">
    <property type="protein sequence ID" value="AGA24779.1"/>
    <property type="molecule type" value="Genomic_DNA"/>
</dbReference>
<sequence length="258" mass="29027">MAVDELSDDEALAMKEALRLSRAGDIGAAGRIFHTVIKSNNQNPSIFWIIGNEHSNHRMHEKAIAYFRRAIELDERCMPAWGCLGRDLMDLGRWDEAEVALRRRLELGESANHYVFLAMVLLEQSRHEDAISCCERALQLNDHQVDALTMQGFAYSLLGFHEKAVEACRRAIALDDQYDDAHTCLGVVLSRANQLDEASNAFQRALDINPQYAPAYREFGKLQHLKGDPALAESYLRSADELDREQGINGDGRNIDLG</sequence>
<feature type="repeat" description="TPR" evidence="1">
    <location>
        <begin position="179"/>
        <end position="212"/>
    </location>
</feature>
<reference evidence="2 3" key="1">
    <citation type="submission" date="2012-02" db="EMBL/GenBank/DDBJ databases">
        <title>Complete sequence of chromosome of Singulisphaera acidiphila DSM 18658.</title>
        <authorList>
            <consortium name="US DOE Joint Genome Institute (JGI-PGF)"/>
            <person name="Lucas S."/>
            <person name="Copeland A."/>
            <person name="Lapidus A."/>
            <person name="Glavina del Rio T."/>
            <person name="Dalin E."/>
            <person name="Tice H."/>
            <person name="Bruce D."/>
            <person name="Goodwin L."/>
            <person name="Pitluck S."/>
            <person name="Peters L."/>
            <person name="Ovchinnikova G."/>
            <person name="Chertkov O."/>
            <person name="Kyrpides N."/>
            <person name="Mavromatis K."/>
            <person name="Ivanova N."/>
            <person name="Brettin T."/>
            <person name="Detter J.C."/>
            <person name="Han C."/>
            <person name="Larimer F."/>
            <person name="Land M."/>
            <person name="Hauser L."/>
            <person name="Markowitz V."/>
            <person name="Cheng J.-F."/>
            <person name="Hugenholtz P."/>
            <person name="Woyke T."/>
            <person name="Wu D."/>
            <person name="Tindall B."/>
            <person name="Pomrenke H."/>
            <person name="Brambilla E."/>
            <person name="Klenk H.-P."/>
            <person name="Eisen J.A."/>
        </authorList>
    </citation>
    <scope>NUCLEOTIDE SEQUENCE [LARGE SCALE GENOMIC DNA]</scope>
    <source>
        <strain evidence="3">ATCC BAA-1392 / DSM 18658 / VKM B-2454 / MOB10</strain>
    </source>
</reference>
<accession>L0D5T7</accession>
<feature type="repeat" description="TPR" evidence="1">
    <location>
        <begin position="44"/>
        <end position="77"/>
    </location>
</feature>
<protein>
    <submittedName>
        <fullName evidence="2">Tetratricopeptide repeat protein</fullName>
    </submittedName>
</protein>
<keyword evidence="3" id="KW-1185">Reference proteome</keyword>
<proteinExistence type="predicted"/>
<dbReference type="SUPFAM" id="SSF48452">
    <property type="entry name" value="TPR-like"/>
    <property type="match status" value="1"/>
</dbReference>
<dbReference type="PROSITE" id="PS50005">
    <property type="entry name" value="TPR"/>
    <property type="match status" value="3"/>
</dbReference>
<dbReference type="InterPro" id="IPR011990">
    <property type="entry name" value="TPR-like_helical_dom_sf"/>
</dbReference>
<dbReference type="SMART" id="SM00028">
    <property type="entry name" value="TPR"/>
    <property type="match status" value="6"/>
</dbReference>
<dbReference type="PANTHER" id="PTHR12558">
    <property type="entry name" value="CELL DIVISION CYCLE 16,23,27"/>
    <property type="match status" value="1"/>
</dbReference>
<evidence type="ECO:0000256" key="1">
    <source>
        <dbReference type="PROSITE-ProRule" id="PRU00339"/>
    </source>
</evidence>
<dbReference type="eggNOG" id="COG0457">
    <property type="taxonomic scope" value="Bacteria"/>
</dbReference>
<dbReference type="PANTHER" id="PTHR12558:SF33">
    <property type="entry name" value="BLL7664 PROTEIN"/>
    <property type="match status" value="1"/>
</dbReference>
<gene>
    <name evidence="2" type="ordered locus">Sinac_0336</name>
</gene>
<evidence type="ECO:0000313" key="3">
    <source>
        <dbReference type="Proteomes" id="UP000010798"/>
    </source>
</evidence>
<dbReference type="Proteomes" id="UP000010798">
    <property type="component" value="Chromosome"/>
</dbReference>
<dbReference type="OrthoDB" id="250076at2"/>
<dbReference type="KEGG" id="saci:Sinac_0336"/>
<dbReference type="Pfam" id="PF13432">
    <property type="entry name" value="TPR_16"/>
    <property type="match status" value="1"/>
</dbReference>
<dbReference type="InterPro" id="IPR019734">
    <property type="entry name" value="TPR_rpt"/>
</dbReference>
<dbReference type="Pfam" id="PF13414">
    <property type="entry name" value="TPR_11"/>
    <property type="match status" value="1"/>
</dbReference>
<organism evidence="2 3">
    <name type="scientific">Singulisphaera acidiphila (strain ATCC BAA-1392 / DSM 18658 / VKM B-2454 / MOB10)</name>
    <dbReference type="NCBI Taxonomy" id="886293"/>
    <lineage>
        <taxon>Bacteria</taxon>
        <taxon>Pseudomonadati</taxon>
        <taxon>Planctomycetota</taxon>
        <taxon>Planctomycetia</taxon>
        <taxon>Isosphaerales</taxon>
        <taxon>Isosphaeraceae</taxon>
        <taxon>Singulisphaera</taxon>
    </lineage>
</organism>
<dbReference type="AlphaFoldDB" id="L0D5T7"/>
<dbReference type="HOGENOM" id="CLU_1077272_0_0_0"/>
<dbReference type="Pfam" id="PF13181">
    <property type="entry name" value="TPR_8"/>
    <property type="match status" value="2"/>
</dbReference>
<dbReference type="Gene3D" id="1.25.40.10">
    <property type="entry name" value="Tetratricopeptide repeat domain"/>
    <property type="match status" value="2"/>
</dbReference>
<name>L0D5T7_SINAD</name>
<dbReference type="RefSeq" id="WP_015243964.1">
    <property type="nucleotide sequence ID" value="NC_019892.1"/>
</dbReference>
<evidence type="ECO:0000313" key="2">
    <source>
        <dbReference type="EMBL" id="AGA24779.1"/>
    </source>
</evidence>
<dbReference type="STRING" id="886293.Sinac_0336"/>
<keyword evidence="1" id="KW-0802">TPR repeat</keyword>
<feature type="repeat" description="TPR" evidence="1">
    <location>
        <begin position="111"/>
        <end position="144"/>
    </location>
</feature>